<keyword evidence="2" id="KW-1185">Reference proteome</keyword>
<dbReference type="Proteomes" id="UP000642070">
    <property type="component" value="Unassembled WGS sequence"/>
</dbReference>
<accession>A0A917U267</accession>
<organism evidence="1 2">
    <name type="scientific">Dactylosporangium sucinum</name>
    <dbReference type="NCBI Taxonomy" id="1424081"/>
    <lineage>
        <taxon>Bacteria</taxon>
        <taxon>Bacillati</taxon>
        <taxon>Actinomycetota</taxon>
        <taxon>Actinomycetes</taxon>
        <taxon>Micromonosporales</taxon>
        <taxon>Micromonosporaceae</taxon>
        <taxon>Dactylosporangium</taxon>
    </lineage>
</organism>
<protein>
    <submittedName>
        <fullName evidence="1">Uncharacterized protein</fullName>
    </submittedName>
</protein>
<reference evidence="1" key="1">
    <citation type="journal article" date="2014" name="Int. J. Syst. Evol. Microbiol.">
        <title>Complete genome sequence of Corynebacterium casei LMG S-19264T (=DSM 44701T), isolated from a smear-ripened cheese.</title>
        <authorList>
            <consortium name="US DOE Joint Genome Institute (JGI-PGF)"/>
            <person name="Walter F."/>
            <person name="Albersmeier A."/>
            <person name="Kalinowski J."/>
            <person name="Ruckert C."/>
        </authorList>
    </citation>
    <scope>NUCLEOTIDE SEQUENCE</scope>
    <source>
        <strain evidence="1">JCM 19831</strain>
    </source>
</reference>
<gene>
    <name evidence="1" type="ORF">GCM10007977_063110</name>
</gene>
<dbReference type="EMBL" id="BMPI01000035">
    <property type="protein sequence ID" value="GGM52914.1"/>
    <property type="molecule type" value="Genomic_DNA"/>
</dbReference>
<evidence type="ECO:0000313" key="1">
    <source>
        <dbReference type="EMBL" id="GGM52914.1"/>
    </source>
</evidence>
<proteinExistence type="predicted"/>
<reference evidence="1" key="2">
    <citation type="submission" date="2020-09" db="EMBL/GenBank/DDBJ databases">
        <authorList>
            <person name="Sun Q."/>
            <person name="Ohkuma M."/>
        </authorList>
    </citation>
    <scope>NUCLEOTIDE SEQUENCE</scope>
    <source>
        <strain evidence="1">JCM 19831</strain>
    </source>
</reference>
<sequence length="127" mass="13938">MSDDDRNIDYDQIAKDQEFARAFAAGETQLTYDDTAPIPELPPAGAPVMVVRPIRLPFDADQAIQDIAARRGMSVSALLRDWILADLEADQVISQEDPAVVLRGLQAGLGRVIDNLTAQQRQHRNAA</sequence>
<evidence type="ECO:0000313" key="2">
    <source>
        <dbReference type="Proteomes" id="UP000642070"/>
    </source>
</evidence>
<name>A0A917U267_9ACTN</name>
<dbReference type="AlphaFoldDB" id="A0A917U267"/>
<comment type="caution">
    <text evidence="1">The sequence shown here is derived from an EMBL/GenBank/DDBJ whole genome shotgun (WGS) entry which is preliminary data.</text>
</comment>
<dbReference type="RefSeq" id="WP_190253623.1">
    <property type="nucleotide sequence ID" value="NZ_BMPI01000035.1"/>
</dbReference>